<dbReference type="Proteomes" id="UP001249851">
    <property type="component" value="Unassembled WGS sequence"/>
</dbReference>
<feature type="compositionally biased region" description="Basic and acidic residues" evidence="1">
    <location>
        <begin position="925"/>
        <end position="935"/>
    </location>
</feature>
<sequence length="1065" mass="119904">MNSDERDVHVIKLVNFKVRHFTHLHRTKDFAKLLQDQLKLLQVLNTKMILLEPYLSRLRALSSGNSVTSPPPSPGPKYKLAEHRYGKEEMLALFSEEVKIPEELEMFDSVCRSRPVLPLAFQPLTEEEQQCGFEVDGAWRSARNGCSTWTRARRVTSGRGAFERSPSLRESGPPGPGRGGYDPSLSRPRLLSDTTWERPERRSDSGNWRSGGATGEDEEGWRISGQRSADRSEKWRGGLTRGRGSWRGGSDTYRERGSHADDDWQQKEERENNKWEGKHEEHKPNADKSGRGQSESDASQTEDQDVCKEDDQDDNLFSDTGSSNFSEFKTSDPTVTQSPSSEQEPENVKRSSPPSVSPSSQASTVQQQTSPTQSTTTTESQPEISEPTPMRHSPDGEAMAPVSQKEQKEEEPNMEHFAQAAENLVASLDDDEEDDVKTSSQSKELSNSPLVSDEVQWSYTDPQGKVQGPFTNSEMADWFSHGYFTMGLLVKRTTDDAFQPLGEVIKQWGRVPFIPGPQPPPFKQQLIAQQQYQQLMQRHYLQQQLFHQQALMMQQQQLQHNQQQLQQGPQSPQHSSPQNPSPPSTQLTQTQSTQGRMSPAQAPSRPQALSPHTESIWGAAQPQPTTTPVISPGPLFPTTTSASSKGWDRENSPQSVPSFEEIQRMEEEKEKHARLELERREAQARAMRLKQEEEDRRRLQEAAMMKKQQEEEERRRLEEAERRRKEQEELKKATGASLWGAPSSASGTLSLAQIQQQEEREWKQRELHIQQLHAQQQREQQARGTPGWADRRVASNPPPVKSLLQIQQEQAQQLEKRQHGAPLSRSQPSHNPLSSSVWGNTGGSLSATWGPSSNSGNIWGTSPSKPPRPPQPSIFDDDDDDDSADDTNVENFWEDAVKAANKQQSSFQQRQQPSTHASRQVHNKSATEKRLNRDEENLRRLFHQHTGTDEFSQWCEQALRGVNNSTTASSVHNGMLYLKSLNLAGHCQFTSVWGVPVPRGPSVGKPTAANQSAGLFAGHPQEDPFDAMNKKKRKKKMQKVDPSILGFSVNAADRVNMGEIQTVED</sequence>
<evidence type="ECO:0000259" key="2">
    <source>
        <dbReference type="PROSITE" id="PS50829"/>
    </source>
</evidence>
<dbReference type="SUPFAM" id="SSF55277">
    <property type="entry name" value="GYF domain"/>
    <property type="match status" value="1"/>
</dbReference>
<feature type="compositionally biased region" description="Low complexity" evidence="1">
    <location>
        <begin position="903"/>
        <end position="914"/>
    </location>
</feature>
<keyword evidence="4" id="KW-1185">Reference proteome</keyword>
<evidence type="ECO:0000313" key="4">
    <source>
        <dbReference type="Proteomes" id="UP001249851"/>
    </source>
</evidence>
<feature type="compositionally biased region" description="Acidic residues" evidence="1">
    <location>
        <begin position="300"/>
        <end position="316"/>
    </location>
</feature>
<feature type="compositionally biased region" description="Basic and acidic residues" evidence="1">
    <location>
        <begin position="405"/>
        <end position="414"/>
    </location>
</feature>
<feature type="compositionally biased region" description="Basic and acidic residues" evidence="1">
    <location>
        <begin position="252"/>
        <end position="290"/>
    </location>
</feature>
<gene>
    <name evidence="3" type="ORF">P5673_021531</name>
</gene>
<reference evidence="3" key="1">
    <citation type="journal article" date="2023" name="G3 (Bethesda)">
        <title>Whole genome assembly and annotation of the endangered Caribbean coral Acropora cervicornis.</title>
        <authorList>
            <person name="Selwyn J.D."/>
            <person name="Vollmer S.V."/>
        </authorList>
    </citation>
    <scope>NUCLEOTIDE SEQUENCE</scope>
    <source>
        <strain evidence="3">K2</strain>
    </source>
</reference>
<dbReference type="Gene3D" id="3.30.1490.40">
    <property type="match status" value="1"/>
</dbReference>
<feature type="compositionally biased region" description="Basic and acidic residues" evidence="1">
    <location>
        <begin position="661"/>
        <end position="700"/>
    </location>
</feature>
<dbReference type="CDD" id="cd00072">
    <property type="entry name" value="GYF"/>
    <property type="match status" value="1"/>
</dbReference>
<feature type="compositionally biased region" description="Polar residues" evidence="1">
    <location>
        <begin position="824"/>
        <end position="861"/>
    </location>
</feature>
<dbReference type="InterPro" id="IPR003169">
    <property type="entry name" value="GYF"/>
</dbReference>
<feature type="compositionally biased region" description="Acidic residues" evidence="1">
    <location>
        <begin position="875"/>
        <end position="887"/>
    </location>
</feature>
<feature type="compositionally biased region" description="Low complexity" evidence="1">
    <location>
        <begin position="803"/>
        <end position="813"/>
    </location>
</feature>
<dbReference type="GO" id="GO:0005829">
    <property type="term" value="C:cytosol"/>
    <property type="evidence" value="ECO:0007669"/>
    <property type="project" value="TreeGrafter"/>
</dbReference>
<dbReference type="PANTHER" id="PTHR14445:SF36">
    <property type="entry name" value="FI03272P-RELATED"/>
    <property type="match status" value="1"/>
</dbReference>
<name>A0AAD9V0B5_ACRCE</name>
<feature type="compositionally biased region" description="Low complexity" evidence="1">
    <location>
        <begin position="351"/>
        <end position="388"/>
    </location>
</feature>
<comment type="caution">
    <text evidence="3">The sequence shown here is derived from an EMBL/GenBank/DDBJ whole genome shotgun (WGS) entry which is preliminary data.</text>
</comment>
<feature type="domain" description="GYF" evidence="2">
    <location>
        <begin position="454"/>
        <end position="502"/>
    </location>
</feature>
<dbReference type="SMART" id="SM00444">
    <property type="entry name" value="GYF"/>
    <property type="match status" value="1"/>
</dbReference>
<dbReference type="InterPro" id="IPR051640">
    <property type="entry name" value="GRB10-interact_GYF"/>
</dbReference>
<dbReference type="Pfam" id="PF02213">
    <property type="entry name" value="GYF"/>
    <property type="match status" value="1"/>
</dbReference>
<evidence type="ECO:0000256" key="1">
    <source>
        <dbReference type="SAM" id="MobiDB-lite"/>
    </source>
</evidence>
<evidence type="ECO:0000313" key="3">
    <source>
        <dbReference type="EMBL" id="KAK2556609.1"/>
    </source>
</evidence>
<feature type="compositionally biased region" description="Polar residues" evidence="1">
    <location>
        <begin position="743"/>
        <end position="752"/>
    </location>
</feature>
<dbReference type="AlphaFoldDB" id="A0AAD9V0B5"/>
<feature type="region of interest" description="Disordered" evidence="1">
    <location>
        <begin position="156"/>
        <end position="455"/>
    </location>
</feature>
<accession>A0AAD9V0B5</accession>
<feature type="compositionally biased region" description="Polar residues" evidence="1">
    <location>
        <begin position="915"/>
        <end position="924"/>
    </location>
</feature>
<proteinExistence type="predicted"/>
<dbReference type="PANTHER" id="PTHR14445">
    <property type="entry name" value="GRB10 INTERACTING GYF PROTEIN"/>
    <property type="match status" value="1"/>
</dbReference>
<feature type="region of interest" description="Disordered" evidence="1">
    <location>
        <begin position="557"/>
        <end position="887"/>
    </location>
</feature>
<dbReference type="EMBL" id="JARQWQ010000055">
    <property type="protein sequence ID" value="KAK2556609.1"/>
    <property type="molecule type" value="Genomic_DNA"/>
</dbReference>
<dbReference type="InterPro" id="IPR035445">
    <property type="entry name" value="GYF-like_dom_sf"/>
</dbReference>
<protein>
    <submittedName>
        <fullName evidence="3">GRB10-interacting GYF protein 2</fullName>
    </submittedName>
</protein>
<dbReference type="PROSITE" id="PS50829">
    <property type="entry name" value="GYF"/>
    <property type="match status" value="1"/>
</dbReference>
<feature type="compositionally biased region" description="Polar residues" evidence="1">
    <location>
        <begin position="438"/>
        <end position="455"/>
    </location>
</feature>
<reference evidence="3" key="2">
    <citation type="journal article" date="2023" name="Science">
        <title>Genomic signatures of disease resistance in endangered staghorn corals.</title>
        <authorList>
            <person name="Vollmer S.V."/>
            <person name="Selwyn J.D."/>
            <person name="Despard B.A."/>
            <person name="Roesel C.L."/>
        </authorList>
    </citation>
    <scope>NUCLEOTIDE SEQUENCE</scope>
    <source>
        <strain evidence="3">K2</strain>
    </source>
</reference>
<feature type="compositionally biased region" description="Basic and acidic residues" evidence="1">
    <location>
        <begin position="757"/>
        <end position="768"/>
    </location>
</feature>
<feature type="compositionally biased region" description="Basic and acidic residues" evidence="1">
    <location>
        <begin position="195"/>
        <end position="204"/>
    </location>
</feature>
<feature type="compositionally biased region" description="Low complexity" evidence="1">
    <location>
        <begin position="557"/>
        <end position="594"/>
    </location>
</feature>
<organism evidence="3 4">
    <name type="scientific">Acropora cervicornis</name>
    <name type="common">Staghorn coral</name>
    <dbReference type="NCBI Taxonomy" id="6130"/>
    <lineage>
        <taxon>Eukaryota</taxon>
        <taxon>Metazoa</taxon>
        <taxon>Cnidaria</taxon>
        <taxon>Anthozoa</taxon>
        <taxon>Hexacorallia</taxon>
        <taxon>Scleractinia</taxon>
        <taxon>Astrocoeniina</taxon>
        <taxon>Acroporidae</taxon>
        <taxon>Acropora</taxon>
    </lineage>
</organism>
<feature type="compositionally biased region" description="Low complexity" evidence="1">
    <location>
        <begin position="769"/>
        <end position="783"/>
    </location>
</feature>
<feature type="compositionally biased region" description="Polar residues" evidence="1">
    <location>
        <begin position="317"/>
        <end position="342"/>
    </location>
</feature>
<feature type="compositionally biased region" description="Basic and acidic residues" evidence="1">
    <location>
        <begin position="707"/>
        <end position="732"/>
    </location>
</feature>
<feature type="region of interest" description="Disordered" evidence="1">
    <location>
        <begin position="899"/>
        <end position="935"/>
    </location>
</feature>
<feature type="region of interest" description="Disordered" evidence="1">
    <location>
        <begin position="1014"/>
        <end position="1039"/>
    </location>
</feature>